<sequence length="348" mass="41038">MNKFSISHSNGTQLFLKQRSKKAVKTKPKVKTKIEDCKLRDITLRKFRERLIHLLAFNSYTDKEIHSILKREGLCKFERKKAMRVLKDVSERSHKVRSLRLTIWQEVDENWPYYNEKELQQVKRRKEQILRAIQIQSLTPVTEESPSSAYSTSPPQLVENNHVKGDNSSKRSTVNDDETQPAKRIRMEHSTVDNCWHSLRSTSPSPITNIDNIDVIEPPVYDFNDYTEITNNEQRQQYKAAFDRYYEEYMPLYQQTTELRSSFRELGGLIIDMPKDCPEYEIINERILAKFQILNSVEQLRRQMRCDYLHDKLEHIKQLVTSYDGKGKKKTATVFAQTVANENELSQQ</sequence>
<evidence type="ECO:0000313" key="9">
    <source>
        <dbReference type="EMBL" id="JAC55489.1"/>
    </source>
</evidence>
<dbReference type="OrthoDB" id="6284217at2759"/>
<evidence type="ECO:0000256" key="2">
    <source>
        <dbReference type="ARBA" id="ARBA00009171"/>
    </source>
</evidence>
<dbReference type="InterPro" id="IPR042065">
    <property type="entry name" value="E3_ELL-like"/>
</dbReference>
<feature type="region of interest" description="Disordered" evidence="7">
    <location>
        <begin position="141"/>
        <end position="184"/>
    </location>
</feature>
<evidence type="ECO:0000256" key="7">
    <source>
        <dbReference type="SAM" id="MobiDB-lite"/>
    </source>
</evidence>
<dbReference type="Gene3D" id="6.10.140.340">
    <property type="match status" value="1"/>
</dbReference>
<proteinExistence type="inferred from homology"/>
<gene>
    <name evidence="9" type="primary">ELL</name>
</gene>
<comment type="subcellular location">
    <subcellularLocation>
        <location evidence="1">Nucleus</location>
    </subcellularLocation>
</comment>
<dbReference type="Pfam" id="PF07303">
    <property type="entry name" value="Occludin_ELL"/>
    <property type="match status" value="1"/>
</dbReference>
<dbReference type="InterPro" id="IPR031176">
    <property type="entry name" value="ELL/occludin"/>
</dbReference>
<name>A0A034WLF5_BACDO</name>
<dbReference type="Gene3D" id="1.10.10.2670">
    <property type="entry name" value="E3 ubiquitin-protein ligase"/>
    <property type="match status" value="1"/>
</dbReference>
<dbReference type="GO" id="GO:0000987">
    <property type="term" value="F:cis-regulatory region sequence-specific DNA binding"/>
    <property type="evidence" value="ECO:0007669"/>
    <property type="project" value="TreeGrafter"/>
</dbReference>
<accession>A0A034WLF5</accession>
<dbReference type="PROSITE" id="PS51980">
    <property type="entry name" value="OCEL"/>
    <property type="match status" value="1"/>
</dbReference>
<dbReference type="Pfam" id="PF10390">
    <property type="entry name" value="ELL"/>
    <property type="match status" value="1"/>
</dbReference>
<keyword evidence="3" id="KW-0805">Transcription regulation</keyword>
<keyword evidence="9" id="KW-0648">Protein biosynthesis</keyword>
<evidence type="ECO:0000259" key="8">
    <source>
        <dbReference type="PROSITE" id="PS51980"/>
    </source>
</evidence>
<reference evidence="9" key="1">
    <citation type="journal article" date="2014" name="BMC Genomics">
        <title>Characterizing the developmental transcriptome of the oriental fruit fly, Bactrocera dorsalis (Diptera: Tephritidae) through comparative genomic analysis with Drosophila melanogaster utilizing modENCODE datasets.</title>
        <authorList>
            <person name="Geib S.M."/>
            <person name="Calla B."/>
            <person name="Hall B."/>
            <person name="Hou S."/>
            <person name="Manoukis N.C."/>
        </authorList>
    </citation>
    <scope>NUCLEOTIDE SEQUENCE</scope>
    <source>
        <strain evidence="9">Punador</strain>
    </source>
</reference>
<dbReference type="InterPro" id="IPR019464">
    <property type="entry name" value="ELL_N"/>
</dbReference>
<dbReference type="PANTHER" id="PTHR23288:SF17">
    <property type="entry name" value="RNA POLYMERASE II ELONGATION FACTOR ELL"/>
    <property type="match status" value="1"/>
</dbReference>
<keyword evidence="9" id="KW-0251">Elongation factor</keyword>
<evidence type="ECO:0000256" key="1">
    <source>
        <dbReference type="ARBA" id="ARBA00004123"/>
    </source>
</evidence>
<evidence type="ECO:0000256" key="6">
    <source>
        <dbReference type="PROSITE-ProRule" id="PRU01324"/>
    </source>
</evidence>
<comment type="similarity">
    <text evidence="2 6">Belongs to the ELL/occludin family.</text>
</comment>
<dbReference type="GO" id="GO:0006368">
    <property type="term" value="P:transcription elongation by RNA polymerase II"/>
    <property type="evidence" value="ECO:0007669"/>
    <property type="project" value="InterPro"/>
</dbReference>
<feature type="domain" description="OCEL" evidence="8">
    <location>
        <begin position="220"/>
        <end position="328"/>
    </location>
</feature>
<dbReference type="EMBL" id="GAKP01003463">
    <property type="protein sequence ID" value="JAC55489.1"/>
    <property type="molecule type" value="Transcribed_RNA"/>
</dbReference>
<protein>
    <submittedName>
        <fullName evidence="9">RNA polymerase II elongation factor ELL</fullName>
    </submittedName>
</protein>
<evidence type="ECO:0000256" key="5">
    <source>
        <dbReference type="ARBA" id="ARBA00023242"/>
    </source>
</evidence>
<dbReference type="GO" id="GO:0003746">
    <property type="term" value="F:translation elongation factor activity"/>
    <property type="evidence" value="ECO:0007669"/>
    <property type="project" value="UniProtKB-KW"/>
</dbReference>
<dbReference type="InterPro" id="IPR036390">
    <property type="entry name" value="WH_DNA-bd_sf"/>
</dbReference>
<dbReference type="GO" id="GO:0042795">
    <property type="term" value="P:snRNA transcription by RNA polymerase II"/>
    <property type="evidence" value="ECO:0007669"/>
    <property type="project" value="TreeGrafter"/>
</dbReference>
<feature type="compositionally biased region" description="Polar residues" evidence="7">
    <location>
        <begin position="141"/>
        <end position="159"/>
    </location>
</feature>
<dbReference type="GO" id="GO:0032968">
    <property type="term" value="P:positive regulation of transcription elongation by RNA polymerase II"/>
    <property type="evidence" value="ECO:0007669"/>
    <property type="project" value="TreeGrafter"/>
</dbReference>
<dbReference type="SUPFAM" id="SSF144292">
    <property type="entry name" value="occludin/ELL-like"/>
    <property type="match status" value="1"/>
</dbReference>
<keyword evidence="5" id="KW-0539">Nucleus</keyword>
<keyword evidence="4" id="KW-0804">Transcription</keyword>
<dbReference type="InterPro" id="IPR010844">
    <property type="entry name" value="Occludin_ELL"/>
</dbReference>
<dbReference type="SUPFAM" id="SSF46785">
    <property type="entry name" value="Winged helix' DNA-binding domain"/>
    <property type="match status" value="1"/>
</dbReference>
<dbReference type="PANTHER" id="PTHR23288">
    <property type="entry name" value="OCCLUDIN AND RNA POLYMERASE II ELONGATION FACTOR ELL"/>
    <property type="match status" value="1"/>
</dbReference>
<dbReference type="AlphaFoldDB" id="A0A034WLF5"/>
<organism evidence="9">
    <name type="scientific">Bactrocera dorsalis</name>
    <name type="common">Oriental fruit fly</name>
    <name type="synonym">Dacus dorsalis</name>
    <dbReference type="NCBI Taxonomy" id="27457"/>
    <lineage>
        <taxon>Eukaryota</taxon>
        <taxon>Metazoa</taxon>
        <taxon>Ecdysozoa</taxon>
        <taxon>Arthropoda</taxon>
        <taxon>Hexapoda</taxon>
        <taxon>Insecta</taxon>
        <taxon>Pterygota</taxon>
        <taxon>Neoptera</taxon>
        <taxon>Endopterygota</taxon>
        <taxon>Diptera</taxon>
        <taxon>Brachycera</taxon>
        <taxon>Muscomorpha</taxon>
        <taxon>Tephritoidea</taxon>
        <taxon>Tephritidae</taxon>
        <taxon>Bactrocera</taxon>
        <taxon>Bactrocera</taxon>
    </lineage>
</organism>
<evidence type="ECO:0000256" key="3">
    <source>
        <dbReference type="ARBA" id="ARBA00023015"/>
    </source>
</evidence>
<dbReference type="GO" id="GO:0008023">
    <property type="term" value="C:transcription elongation factor complex"/>
    <property type="evidence" value="ECO:0007669"/>
    <property type="project" value="InterPro"/>
</dbReference>
<evidence type="ECO:0000256" key="4">
    <source>
        <dbReference type="ARBA" id="ARBA00023163"/>
    </source>
</evidence>